<evidence type="ECO:0000259" key="2">
    <source>
        <dbReference type="Pfam" id="PF14675"/>
    </source>
</evidence>
<proteinExistence type="predicted"/>
<feature type="compositionally biased region" description="Basic and acidic residues" evidence="1">
    <location>
        <begin position="1290"/>
        <end position="1299"/>
    </location>
</feature>
<dbReference type="GO" id="GO:0006281">
    <property type="term" value="P:DNA repair"/>
    <property type="evidence" value="ECO:0007669"/>
    <property type="project" value="InterPro"/>
</dbReference>
<feature type="region of interest" description="Disordered" evidence="1">
    <location>
        <begin position="1286"/>
        <end position="1339"/>
    </location>
</feature>
<dbReference type="Pfam" id="PF14680">
    <property type="entry name" value="FANCI_HD2"/>
    <property type="match status" value="1"/>
</dbReference>
<dbReference type="Pfam" id="PF14675">
    <property type="entry name" value="FANCI_S1"/>
    <property type="match status" value="1"/>
</dbReference>
<dbReference type="OrthoDB" id="195089at2759"/>
<dbReference type="RefSeq" id="XP_028043835.1">
    <property type="nucleotide sequence ID" value="XM_028188034.1"/>
</dbReference>
<evidence type="ECO:0000256" key="1">
    <source>
        <dbReference type="SAM" id="MobiDB-lite"/>
    </source>
</evidence>
<evidence type="ECO:0000259" key="5">
    <source>
        <dbReference type="Pfam" id="PF14678"/>
    </source>
</evidence>
<dbReference type="GO" id="GO:0070182">
    <property type="term" value="F:DNA polymerase binding"/>
    <property type="evidence" value="ECO:0007669"/>
    <property type="project" value="TreeGrafter"/>
</dbReference>
<evidence type="ECO:0000259" key="4">
    <source>
        <dbReference type="Pfam" id="PF14677"/>
    </source>
</evidence>
<evidence type="ECO:0000313" key="7">
    <source>
        <dbReference type="Proteomes" id="UP000504629"/>
    </source>
</evidence>
<dbReference type="CTD" id="55215"/>
<dbReference type="PANTHER" id="PTHR21818">
    <property type="entry name" value="BC025462 PROTEIN"/>
    <property type="match status" value="1"/>
</dbReference>
<feature type="domain" description="FANCI solenoid 3" evidence="4">
    <location>
        <begin position="829"/>
        <end position="1021"/>
    </location>
</feature>
<feature type="compositionally biased region" description="Acidic residues" evidence="1">
    <location>
        <begin position="1308"/>
        <end position="1330"/>
    </location>
</feature>
<dbReference type="InterPro" id="IPR029312">
    <property type="entry name" value="FANCI_HD2"/>
</dbReference>
<gene>
    <name evidence="8" type="primary">LOC114253245</name>
</gene>
<evidence type="ECO:0000259" key="6">
    <source>
        <dbReference type="Pfam" id="PF14680"/>
    </source>
</evidence>
<dbReference type="InterPro" id="IPR029315">
    <property type="entry name" value="FANCI_S2"/>
</dbReference>
<dbReference type="Pfam" id="PF14677">
    <property type="entry name" value="FANCI_S3"/>
    <property type="match status" value="1"/>
</dbReference>
<dbReference type="InterPro" id="IPR029313">
    <property type="entry name" value="FANCI_S3"/>
</dbReference>
<feature type="region of interest" description="Disordered" evidence="1">
    <location>
        <begin position="772"/>
        <end position="818"/>
    </location>
</feature>
<feature type="domain" description="FANCI solenoid 4" evidence="5">
    <location>
        <begin position="1046"/>
        <end position="1279"/>
    </location>
</feature>
<feature type="domain" description="FANCI solenoid 2" evidence="3">
    <location>
        <begin position="379"/>
        <end position="522"/>
    </location>
</feature>
<dbReference type="KEGG" id="bman:114253245"/>
<dbReference type="PANTHER" id="PTHR21818:SF0">
    <property type="entry name" value="FANCONI ANEMIA GROUP I PROTEIN"/>
    <property type="match status" value="1"/>
</dbReference>
<organism evidence="7 8">
    <name type="scientific">Bombyx mandarina</name>
    <name type="common">Wild silk moth</name>
    <name type="synonym">Wild silkworm</name>
    <dbReference type="NCBI Taxonomy" id="7092"/>
    <lineage>
        <taxon>Eukaryota</taxon>
        <taxon>Metazoa</taxon>
        <taxon>Ecdysozoa</taxon>
        <taxon>Arthropoda</taxon>
        <taxon>Hexapoda</taxon>
        <taxon>Insecta</taxon>
        <taxon>Pterygota</taxon>
        <taxon>Neoptera</taxon>
        <taxon>Endopterygota</taxon>
        <taxon>Lepidoptera</taxon>
        <taxon>Glossata</taxon>
        <taxon>Ditrysia</taxon>
        <taxon>Bombycoidea</taxon>
        <taxon>Bombycidae</taxon>
        <taxon>Bombycinae</taxon>
        <taxon>Bombyx</taxon>
    </lineage>
</organism>
<keyword evidence="7" id="KW-1185">Reference proteome</keyword>
<dbReference type="Proteomes" id="UP000504629">
    <property type="component" value="Unplaced"/>
</dbReference>
<dbReference type="InterPro" id="IPR029314">
    <property type="entry name" value="FANCI_S4"/>
</dbReference>
<dbReference type="InterPro" id="IPR026171">
    <property type="entry name" value="FANCI"/>
</dbReference>
<evidence type="ECO:0000259" key="3">
    <source>
        <dbReference type="Pfam" id="PF14676"/>
    </source>
</evidence>
<evidence type="ECO:0000313" key="8">
    <source>
        <dbReference type="RefSeq" id="XP_028043835.1"/>
    </source>
</evidence>
<protein>
    <submittedName>
        <fullName evidence="8">Fanconi anemia group I protein</fullName>
    </submittedName>
</protein>
<dbReference type="GeneID" id="114253245"/>
<dbReference type="Pfam" id="PF14678">
    <property type="entry name" value="FANCI_S4"/>
    <property type="match status" value="1"/>
</dbReference>
<reference evidence="8" key="1">
    <citation type="submission" date="2025-08" db="UniProtKB">
        <authorList>
            <consortium name="RefSeq"/>
        </authorList>
    </citation>
    <scope>IDENTIFICATION</scope>
    <source>
        <tissue evidence="8">Silk gland</tissue>
    </source>
</reference>
<dbReference type="InterPro" id="IPR029308">
    <property type="entry name" value="FANCI_S1"/>
</dbReference>
<dbReference type="Pfam" id="PF14676">
    <property type="entry name" value="FANCI_S2"/>
    <property type="match status" value="1"/>
</dbReference>
<feature type="domain" description="FANCI solenoid 1" evidence="2">
    <location>
        <begin position="66"/>
        <end position="283"/>
    </location>
</feature>
<accession>A0A6J2KNV6</accession>
<name>A0A6J2KNV6_BOMMA</name>
<sequence length="1339" mass="151189">MDSSFLFAKLKELGPVNSEKDNLIEHCTQNIQQIIKFLSRRLLASDGGQILDYLFNGLTESLKIHKIKIVDVILQTMTKEPSSLTHCADIISRLCLELPQLPANDLVRWCNDSIQSVVEDTDVNMIWRDIVPECISSLQNYDSIQHYDTDMSSDDYITQCVHTLCQFQWKEEHLVQLAAMFTDMQLSRVDHTQVVNKMCSLIIKIAPENLPPLTLQLMRLCKLYNLDIVLSHLSHYFNASLFGKLEPPPQDSESTTMDVDDIVSYTIAEFSQCLSNCIFHISQGPVDPELVRKHLKMWPKTQLLRSPFMVNLALVMSDKGSDYRTVCLNVIKSAIEQRVMDDIMRKKSAWERSVMPPDVDVASLLKVLTADSASQLSVGLMNLAFALLSVSPIKPVAHACWSHGKLILVRLCKAQRETVPYVLNNLGDRLAGHNAQKQYADCLYVLCKLTPASVEGRSELSTILENCQPSGGDYGLSAAVLDSVRPLINFSTRTRDTLVMVCRKGLYSRDSCHRCLALSGFLTVLRHVRLSRALSSSQTESSEQYSANSYLTQIAVDFHASQQGTAVSSRVRNEAVCMEVVSILRRCLMQDALVKELLYTKIYDCSQEKIALHELIMELLYEHLSKYLTDNNSLMLDKCVQIGATNATLLEPISNLLYVICQFLQPELEEDDEDILASNTESGTTFLKNKLNLIMEGLCASNDLGQISTEDPGLSDLTPESKAKCLKVQQTLQIYETLIAYQIMQWRPDSTEAAGTVYRLYKECDQLLEKTKGPSKLAKKRRKSLNETKDSTVKSQKSPKSQKGKAKSPKKLSNMVKDRGSPFKQLPCLWDLKFCVRIAGLLYAEHVPWTSSDQRNQLRARRDFHVWTLRCIVSVLSKNNLEKHHVATHVVSLCRLMYSRCICRFSEMCEFDDQTTVNCIEVFRSCLSLLFSNNYSFKLDFFLPKITDQTETVPSACMALILEKILASLTLMEEEAFAEGNESKKLIIGLVNTASLLLEQPVQSTPEMTSVIVKFEDFMRKTYHDCLSMLPALLAAGCREHQETLFLEDLLAKLTESLGKIDEEDTSRNESCTLFGSVTDVTVHSVLNYLCVHLSDRMQCAEHLLHRARDLSAAVPRATPTARLRIERELNEIYESTVVHMCQLTTWTSRVVSLRCSVGPSSSRVLGTCTRLYTLLATLAKQISVAIAKNARFDRLLKLSGKRLSTIKDNFITYLGSSQELVSARRVERDTKLIPRLVHEAEQYAKHVILLADKAQLNWQQYLSLGTSRDFRINGQILQQVLHDADGDDADRTNEDIHDASTVVTQEDSGDEDNQEELEEEGEPENSDEGTPEKKRKRI</sequence>
<feature type="domain" description="FANCI helical" evidence="6">
    <location>
        <begin position="543"/>
        <end position="771"/>
    </location>
</feature>
<feature type="compositionally biased region" description="Basic residues" evidence="1">
    <location>
        <begin position="800"/>
        <end position="810"/>
    </location>
</feature>